<sequence>MQYTTKYIRRIREIFLGLIEDLSIEQLNEIPAGFNNNIVWNFGHIITSTTALCYISSGVDKHADNPYFDKYKKGTRPESFITEEELNDLKRLAFANLDKIESDLAANRFEQIQPFATGTFKYEMHSIEEVLTCATAHESLHLGIANAIKKLVTSDYYKQQTQTNLNLENLKSQISNLS</sequence>
<dbReference type="Proteomes" id="UP001560573">
    <property type="component" value="Unassembled WGS sequence"/>
</dbReference>
<evidence type="ECO:0000313" key="3">
    <source>
        <dbReference type="Proteomes" id="UP001560573"/>
    </source>
</evidence>
<keyword evidence="3" id="KW-1185">Reference proteome</keyword>
<dbReference type="RefSeq" id="WP_369329110.1">
    <property type="nucleotide sequence ID" value="NZ_JAULBC010000002.1"/>
</dbReference>
<reference evidence="2 3" key="1">
    <citation type="submission" date="2023-07" db="EMBL/GenBank/DDBJ databases">
        <authorList>
            <person name="Lian W.-H."/>
        </authorList>
    </citation>
    <scope>NUCLEOTIDE SEQUENCE [LARGE SCALE GENOMIC DNA]</scope>
    <source>
        <strain evidence="2 3">SYSU DXS3180</strain>
    </source>
</reference>
<evidence type="ECO:0000259" key="1">
    <source>
        <dbReference type="Pfam" id="PF12867"/>
    </source>
</evidence>
<comment type="caution">
    <text evidence="2">The sequence shown here is derived from an EMBL/GenBank/DDBJ whole genome shotgun (WGS) entry which is preliminary data.</text>
</comment>
<gene>
    <name evidence="2" type="ORF">QTN47_09390</name>
</gene>
<dbReference type="EMBL" id="JAULBC010000002">
    <property type="protein sequence ID" value="MEX6687705.1"/>
    <property type="molecule type" value="Genomic_DNA"/>
</dbReference>
<organism evidence="2 3">
    <name type="scientific">Danxiaibacter flavus</name>
    <dbReference type="NCBI Taxonomy" id="3049108"/>
    <lineage>
        <taxon>Bacteria</taxon>
        <taxon>Pseudomonadati</taxon>
        <taxon>Bacteroidota</taxon>
        <taxon>Chitinophagia</taxon>
        <taxon>Chitinophagales</taxon>
        <taxon>Chitinophagaceae</taxon>
        <taxon>Danxiaibacter</taxon>
    </lineage>
</organism>
<dbReference type="InterPro" id="IPR024775">
    <property type="entry name" value="DinB-like"/>
</dbReference>
<dbReference type="InterPro" id="IPR034660">
    <property type="entry name" value="DinB/YfiT-like"/>
</dbReference>
<feature type="domain" description="DinB-like" evidence="1">
    <location>
        <begin position="8"/>
        <end position="144"/>
    </location>
</feature>
<proteinExistence type="predicted"/>
<protein>
    <submittedName>
        <fullName evidence="2">DinB family protein</fullName>
    </submittedName>
</protein>
<dbReference type="Pfam" id="PF12867">
    <property type="entry name" value="DinB_2"/>
    <property type="match status" value="1"/>
</dbReference>
<name>A0ABV3ZDY6_9BACT</name>
<evidence type="ECO:0000313" key="2">
    <source>
        <dbReference type="EMBL" id="MEX6687705.1"/>
    </source>
</evidence>
<dbReference type="SUPFAM" id="SSF109854">
    <property type="entry name" value="DinB/YfiT-like putative metalloenzymes"/>
    <property type="match status" value="1"/>
</dbReference>
<dbReference type="Gene3D" id="1.20.120.450">
    <property type="entry name" value="dinb family like domain"/>
    <property type="match status" value="1"/>
</dbReference>
<accession>A0ABV3ZDY6</accession>